<accession>A0A232EHH9</accession>
<evidence type="ECO:0000313" key="3">
    <source>
        <dbReference type="Proteomes" id="UP000215335"/>
    </source>
</evidence>
<keyword evidence="1" id="KW-0812">Transmembrane</keyword>
<organism evidence="2 3">
    <name type="scientific">Trichomalopsis sarcophagae</name>
    <dbReference type="NCBI Taxonomy" id="543379"/>
    <lineage>
        <taxon>Eukaryota</taxon>
        <taxon>Metazoa</taxon>
        <taxon>Ecdysozoa</taxon>
        <taxon>Arthropoda</taxon>
        <taxon>Hexapoda</taxon>
        <taxon>Insecta</taxon>
        <taxon>Pterygota</taxon>
        <taxon>Neoptera</taxon>
        <taxon>Endopterygota</taxon>
        <taxon>Hymenoptera</taxon>
        <taxon>Apocrita</taxon>
        <taxon>Proctotrupomorpha</taxon>
        <taxon>Chalcidoidea</taxon>
        <taxon>Pteromalidae</taxon>
        <taxon>Pteromalinae</taxon>
        <taxon>Trichomalopsis</taxon>
    </lineage>
</organism>
<comment type="caution">
    <text evidence="2">The sequence shown here is derived from an EMBL/GenBank/DDBJ whole genome shotgun (WGS) entry which is preliminary data.</text>
</comment>
<keyword evidence="1" id="KW-1133">Transmembrane helix</keyword>
<name>A0A232EHH9_9HYME</name>
<protein>
    <submittedName>
        <fullName evidence="2">Uncharacterized protein</fullName>
    </submittedName>
</protein>
<evidence type="ECO:0000313" key="2">
    <source>
        <dbReference type="EMBL" id="OXU17829.1"/>
    </source>
</evidence>
<dbReference type="Proteomes" id="UP000215335">
    <property type="component" value="Unassembled WGS sequence"/>
</dbReference>
<sequence length="126" mass="14373">MSRINLNNPNYYDPPPSYEDICGRSVAPKNNRIGEHEKITRSRGDTATPIYGVTECSVRPIGDGTEDFSRTIPLPEIEQHHNQQTAHLSHTPSNQRFVIIFLTLAILLMTFTVIVMCHLRTRDNNR</sequence>
<keyword evidence="1" id="KW-0472">Membrane</keyword>
<dbReference type="EMBL" id="NNAY01004485">
    <property type="protein sequence ID" value="OXU17829.1"/>
    <property type="molecule type" value="Genomic_DNA"/>
</dbReference>
<gene>
    <name evidence="2" type="ORF">TSAR_001964</name>
</gene>
<keyword evidence="3" id="KW-1185">Reference proteome</keyword>
<dbReference type="AlphaFoldDB" id="A0A232EHH9"/>
<proteinExistence type="predicted"/>
<evidence type="ECO:0000256" key="1">
    <source>
        <dbReference type="SAM" id="Phobius"/>
    </source>
</evidence>
<feature type="transmembrane region" description="Helical" evidence="1">
    <location>
        <begin position="97"/>
        <end position="119"/>
    </location>
</feature>
<reference evidence="2 3" key="1">
    <citation type="journal article" date="2017" name="Curr. Biol.">
        <title>The Evolution of Venom by Co-option of Single-Copy Genes.</title>
        <authorList>
            <person name="Martinson E.O."/>
            <person name="Mrinalini"/>
            <person name="Kelkar Y.D."/>
            <person name="Chang C.H."/>
            <person name="Werren J.H."/>
        </authorList>
    </citation>
    <scope>NUCLEOTIDE SEQUENCE [LARGE SCALE GENOMIC DNA]</scope>
    <source>
        <strain evidence="2 3">Alberta</strain>
        <tissue evidence="2">Whole body</tissue>
    </source>
</reference>